<comment type="caution">
    <text evidence="1">The sequence shown here is derived from an EMBL/GenBank/DDBJ whole genome shotgun (WGS) entry which is preliminary data.</text>
</comment>
<proteinExistence type="predicted"/>
<protein>
    <submittedName>
        <fullName evidence="1">Uncharacterized protein</fullName>
    </submittedName>
</protein>
<organism evidence="1 2">
    <name type="scientific">Streptomyces chrestomyceticus JCM 4735</name>
    <dbReference type="NCBI Taxonomy" id="1306181"/>
    <lineage>
        <taxon>Bacteria</taxon>
        <taxon>Bacillati</taxon>
        <taxon>Actinomycetota</taxon>
        <taxon>Actinomycetes</taxon>
        <taxon>Kitasatosporales</taxon>
        <taxon>Streptomycetaceae</taxon>
        <taxon>Streptomyces</taxon>
    </lineage>
</organism>
<name>A0A7U9L2A6_9ACTN</name>
<evidence type="ECO:0000313" key="2">
    <source>
        <dbReference type="Proteomes" id="UP000287830"/>
    </source>
</evidence>
<dbReference type="AlphaFoldDB" id="A0A7U9L2A6"/>
<gene>
    <name evidence="1" type="ORF">OEIGOIKO_07618</name>
</gene>
<dbReference type="EMBL" id="BHZC01000001">
    <property type="protein sequence ID" value="GCD39762.1"/>
    <property type="molecule type" value="Genomic_DNA"/>
</dbReference>
<reference evidence="1 2" key="1">
    <citation type="submission" date="2018-11" db="EMBL/GenBank/DDBJ databases">
        <title>Whole genome sequence of Streptomyces chrestomyceticus NBRC 13444(T).</title>
        <authorList>
            <person name="Komaki H."/>
            <person name="Tamura T."/>
        </authorList>
    </citation>
    <scope>NUCLEOTIDE SEQUENCE [LARGE SCALE GENOMIC DNA]</scope>
    <source>
        <strain evidence="1 2">NBRC 13444</strain>
    </source>
</reference>
<sequence length="238" mass="27047">MNPVTAGRCVRAPSRPFFPPISGGFQGAHDSGRQRLTAEDRKLLLFTRLAEEQQLTPYSLAFYMDVVTTGTVLGLRYTDSPERVAEVLGPDFGENRFGEQSLGYSYALPEFFWDRDSVGSPWAGHHFTLQVHRLAHRKHKVVDEAIRARYGRFAPRLRFEKLRRLLERRGVPLLEIPEDPANAPYYRTFWQPDSQVAVSVIGCHGEYSTPDNLRVGDVYTIQAPLTADAVAWRRERAA</sequence>
<evidence type="ECO:0000313" key="1">
    <source>
        <dbReference type="EMBL" id="GCD39762.1"/>
    </source>
</evidence>
<dbReference type="Proteomes" id="UP000287830">
    <property type="component" value="Unassembled WGS sequence"/>
</dbReference>
<accession>A0A7U9L2A6</accession>